<dbReference type="EC" id="1.1.1.100" evidence="2"/>
<dbReference type="PANTHER" id="PTHR42879">
    <property type="entry name" value="3-OXOACYL-(ACYL-CARRIER-PROTEIN) REDUCTASE"/>
    <property type="match status" value="1"/>
</dbReference>
<gene>
    <name evidence="6" type="primary">bkr3</name>
    <name evidence="6" type="ORF">LAWI1_G007638</name>
</gene>
<dbReference type="InterPro" id="IPR002347">
    <property type="entry name" value="SDR_fam"/>
</dbReference>
<dbReference type="Proteomes" id="UP000315522">
    <property type="component" value="Unassembled WGS sequence"/>
</dbReference>
<evidence type="ECO:0000313" key="6">
    <source>
        <dbReference type="EMBL" id="TVY86529.1"/>
    </source>
</evidence>
<dbReference type="PRINTS" id="PR00080">
    <property type="entry name" value="SDRFAMILY"/>
</dbReference>
<dbReference type="Pfam" id="PF00106">
    <property type="entry name" value="adh_short"/>
    <property type="match status" value="2"/>
</dbReference>
<evidence type="ECO:0000256" key="2">
    <source>
        <dbReference type="ARBA" id="ARBA00012948"/>
    </source>
</evidence>
<dbReference type="PRINTS" id="PR00081">
    <property type="entry name" value="GDHRDH"/>
</dbReference>
<dbReference type="InterPro" id="IPR050259">
    <property type="entry name" value="SDR"/>
</dbReference>
<organism evidence="6 7">
    <name type="scientific">Lachnellula willkommii</name>
    <dbReference type="NCBI Taxonomy" id="215461"/>
    <lineage>
        <taxon>Eukaryota</taxon>
        <taxon>Fungi</taxon>
        <taxon>Dikarya</taxon>
        <taxon>Ascomycota</taxon>
        <taxon>Pezizomycotina</taxon>
        <taxon>Leotiomycetes</taxon>
        <taxon>Helotiales</taxon>
        <taxon>Lachnaceae</taxon>
        <taxon>Lachnellula</taxon>
    </lineage>
</organism>
<evidence type="ECO:0000256" key="4">
    <source>
        <dbReference type="RuleBase" id="RU000363"/>
    </source>
</evidence>
<dbReference type="AlphaFoldDB" id="A0A559M0Q5"/>
<dbReference type="InterPro" id="IPR057326">
    <property type="entry name" value="KR_dom"/>
</dbReference>
<evidence type="ECO:0000256" key="3">
    <source>
        <dbReference type="ARBA" id="ARBA00048508"/>
    </source>
</evidence>
<dbReference type="GO" id="GO:0004316">
    <property type="term" value="F:3-oxoacyl-[acyl-carrier-protein] reductase (NADPH) activity"/>
    <property type="evidence" value="ECO:0007669"/>
    <property type="project" value="UniProtKB-EC"/>
</dbReference>
<evidence type="ECO:0000259" key="5">
    <source>
        <dbReference type="SMART" id="SM00822"/>
    </source>
</evidence>
<name>A0A559M0Q5_9HELO</name>
<sequence>QTAIITGAAQGIGAETAAIFARENCKVVIADIDAGSYCSTVRQKKKMHVDADTKTCTAKAETTAQAINADGGAAIAVGGDITNSEDVGTLVQKAAEFGGGKLHIIVNNAGYAWDDPIEKIQDKQWGEFISLSSDERSSQLVQYSTCQLINGEDTIIALHNTAPFQLVRAAAPYFMLRDGEPRSIVNVSSTSGIHGNAGQASYALAKAGLVGLTKTLALEWGPEYGVRANTVAFGAIKTRLTQAPAGEYVVRPDGTKHAVGFQGGYDEEEKWQVSRIPRVGDIPLGRVGTPTDAGRAILAMVSPLFSYVTGQTIMVSGGKGGM</sequence>
<proteinExistence type="inferred from homology"/>
<evidence type="ECO:0000256" key="1">
    <source>
        <dbReference type="ARBA" id="ARBA00006484"/>
    </source>
</evidence>
<feature type="domain" description="Ketoreductase" evidence="5">
    <location>
        <begin position="1"/>
        <end position="223"/>
    </location>
</feature>
<dbReference type="SMART" id="SM00822">
    <property type="entry name" value="PKS_KR"/>
    <property type="match status" value="1"/>
</dbReference>
<protein>
    <recommendedName>
        <fullName evidence="2">3-oxoacyl-[acyl-carrier-protein] reductase</fullName>
        <ecNumber evidence="2">1.1.1.100</ecNumber>
    </recommendedName>
</protein>
<keyword evidence="7" id="KW-1185">Reference proteome</keyword>
<dbReference type="CDD" id="cd05233">
    <property type="entry name" value="SDR_c"/>
    <property type="match status" value="1"/>
</dbReference>
<feature type="non-terminal residue" evidence="6">
    <location>
        <position position="1"/>
    </location>
</feature>
<dbReference type="Pfam" id="PF13561">
    <property type="entry name" value="adh_short_C2"/>
    <property type="match status" value="2"/>
</dbReference>
<evidence type="ECO:0000313" key="7">
    <source>
        <dbReference type="Proteomes" id="UP000315522"/>
    </source>
</evidence>
<dbReference type="SUPFAM" id="SSF51735">
    <property type="entry name" value="NAD(P)-binding Rossmann-fold domains"/>
    <property type="match status" value="1"/>
</dbReference>
<comment type="catalytic activity">
    <reaction evidence="3">
        <text>a (3R)-hydroxyacyl-[ACP] + NADP(+) = a 3-oxoacyl-[ACP] + NADPH + H(+)</text>
        <dbReference type="Rhea" id="RHEA:17397"/>
        <dbReference type="Rhea" id="RHEA-COMP:9916"/>
        <dbReference type="Rhea" id="RHEA-COMP:9945"/>
        <dbReference type="ChEBI" id="CHEBI:15378"/>
        <dbReference type="ChEBI" id="CHEBI:57783"/>
        <dbReference type="ChEBI" id="CHEBI:58349"/>
        <dbReference type="ChEBI" id="CHEBI:78776"/>
        <dbReference type="ChEBI" id="CHEBI:78827"/>
        <dbReference type="EC" id="1.1.1.100"/>
    </reaction>
</comment>
<dbReference type="EMBL" id="QGML01003413">
    <property type="protein sequence ID" value="TVY86529.1"/>
    <property type="molecule type" value="Genomic_DNA"/>
</dbReference>
<comment type="caution">
    <text evidence="6">The sequence shown here is derived from an EMBL/GenBank/DDBJ whole genome shotgun (WGS) entry which is preliminary data.</text>
</comment>
<accession>A0A559M0Q5</accession>
<dbReference type="PANTHER" id="PTHR42879:SF2">
    <property type="entry name" value="3-OXOACYL-[ACYL-CARRIER-PROTEIN] REDUCTASE FABG"/>
    <property type="match status" value="1"/>
</dbReference>
<dbReference type="Gene3D" id="3.40.50.720">
    <property type="entry name" value="NAD(P)-binding Rossmann-like Domain"/>
    <property type="match status" value="1"/>
</dbReference>
<comment type="similarity">
    <text evidence="1 4">Belongs to the short-chain dehydrogenases/reductases (SDR) family.</text>
</comment>
<dbReference type="InterPro" id="IPR036291">
    <property type="entry name" value="NAD(P)-bd_dom_sf"/>
</dbReference>
<reference evidence="6 7" key="1">
    <citation type="submission" date="2018-05" db="EMBL/GenBank/DDBJ databases">
        <title>Genome sequencing and assembly of the regulated plant pathogen Lachnellula willkommii and related sister species for the development of diagnostic species identification markers.</title>
        <authorList>
            <person name="Giroux E."/>
            <person name="Bilodeau G."/>
        </authorList>
    </citation>
    <scope>NUCLEOTIDE SEQUENCE [LARGE SCALE GENOMIC DNA]</scope>
    <source>
        <strain evidence="6 7">CBS 172.35</strain>
    </source>
</reference>